<gene>
    <name evidence="2" type="ORF">ABE541_09525</name>
</gene>
<accession>A0ABV0BSL2</accession>
<dbReference type="RefSeq" id="WP_183916222.1">
    <property type="nucleotide sequence ID" value="NZ_JBDJLH010000004.1"/>
</dbReference>
<protein>
    <submittedName>
        <fullName evidence="2">DUF5008 domain-containing protein</fullName>
    </submittedName>
</protein>
<comment type="caution">
    <text evidence="2">The sequence shown here is derived from an EMBL/GenBank/DDBJ whole genome shotgun (WGS) entry which is preliminary data.</text>
</comment>
<evidence type="ECO:0000259" key="1">
    <source>
        <dbReference type="Pfam" id="PF16400"/>
    </source>
</evidence>
<keyword evidence="3" id="KW-1185">Reference proteome</keyword>
<reference evidence="2 3" key="1">
    <citation type="submission" date="2024-04" db="EMBL/GenBank/DDBJ databases">
        <title>WGS of bacteria from Torrens River.</title>
        <authorList>
            <person name="Wyrsch E.R."/>
            <person name="Drigo B."/>
        </authorList>
    </citation>
    <scope>NUCLEOTIDE SEQUENCE [LARGE SCALE GENOMIC DNA]</scope>
    <source>
        <strain evidence="2 3">TWI391</strain>
    </source>
</reference>
<dbReference type="EMBL" id="JBDJNQ010000003">
    <property type="protein sequence ID" value="MEN5377500.1"/>
    <property type="molecule type" value="Genomic_DNA"/>
</dbReference>
<dbReference type="Gene3D" id="2.80.10.50">
    <property type="match status" value="1"/>
</dbReference>
<proteinExistence type="predicted"/>
<evidence type="ECO:0000313" key="2">
    <source>
        <dbReference type="EMBL" id="MEN5377500.1"/>
    </source>
</evidence>
<dbReference type="Proteomes" id="UP001409291">
    <property type="component" value="Unassembled WGS sequence"/>
</dbReference>
<sequence length="531" mass="56870">MKRLTLKTIWHVTVIFMVAVTSCSKDIALGTDPYAGGKGSLGIGFYADYAEPGIAKPGELVDFYVKGIKPFLGNIDFSINDTKVEVVAAKDSLVTIRVPEEISSGNAKIIVDGQVFYGPRLEIEGDASLDENYGIVNGFRSSVYDILPNAGGFIVTGAFYDFENESVDKKVFRNGIHFIGVDGKTSSAMDKFGEGATGGTINSITKMTDGKFILGGGFGIYNKRAVNNITRINADGSIDSMVVDVINTTTNPKNSFDTVSTFNGGLLGGSAIKVFGVSDNKVLAIGNFQAHYKIDYTYSSRTNKRLIYTEAKHVIRMKADGSLDSAFALKNLGANGRITNAALIDNDRVVVIGTFTTYNGKQAPGIVCLKSDGSVDPSFNLTGTIDRIISISYNTQLKKIAIAGVFKGLGASGKVNGVALINTDGSVDEQFVLQNIGTGIPVYAQVLNNGRVVVNGTIETYNNIRRSNLLILENDGSLLQRYNSQAPFAGVINKIVETKSSLGLPALLVGGSIYQYGKKNVGNFFRLEIKD</sequence>
<feature type="domain" description="DUF5008" evidence="1">
    <location>
        <begin position="20"/>
        <end position="119"/>
    </location>
</feature>
<organism evidence="2 3">
    <name type="scientific">Sphingobacterium kitahiroshimense</name>
    <dbReference type="NCBI Taxonomy" id="470446"/>
    <lineage>
        <taxon>Bacteria</taxon>
        <taxon>Pseudomonadati</taxon>
        <taxon>Bacteroidota</taxon>
        <taxon>Sphingobacteriia</taxon>
        <taxon>Sphingobacteriales</taxon>
        <taxon>Sphingobacteriaceae</taxon>
        <taxon>Sphingobacterium</taxon>
    </lineage>
</organism>
<dbReference type="InterPro" id="IPR013431">
    <property type="entry name" value="Delta_60_rpt"/>
</dbReference>
<name>A0ABV0BSL2_9SPHI</name>
<dbReference type="PROSITE" id="PS51257">
    <property type="entry name" value="PROKAR_LIPOPROTEIN"/>
    <property type="match status" value="1"/>
</dbReference>
<dbReference type="Pfam" id="PF17164">
    <property type="entry name" value="DUF5122"/>
    <property type="match status" value="3"/>
</dbReference>
<dbReference type="Pfam" id="PF16400">
    <property type="entry name" value="DUF5008"/>
    <property type="match status" value="1"/>
</dbReference>
<dbReference type="InterPro" id="IPR032175">
    <property type="entry name" value="DUF5008"/>
</dbReference>
<evidence type="ECO:0000313" key="3">
    <source>
        <dbReference type="Proteomes" id="UP001409291"/>
    </source>
</evidence>